<dbReference type="Gene3D" id="3.40.50.2000">
    <property type="entry name" value="Glycogen Phosphorylase B"/>
    <property type="match status" value="1"/>
</dbReference>
<dbReference type="AlphaFoldDB" id="A0A4Q5KL93"/>
<organism evidence="1 2">
    <name type="scientific">Aliivibrio finisterrensis</name>
    <dbReference type="NCBI Taxonomy" id="511998"/>
    <lineage>
        <taxon>Bacteria</taxon>
        <taxon>Pseudomonadati</taxon>
        <taxon>Pseudomonadota</taxon>
        <taxon>Gammaproteobacteria</taxon>
        <taxon>Vibrionales</taxon>
        <taxon>Vibrionaceae</taxon>
        <taxon>Aliivibrio</taxon>
    </lineage>
</organism>
<dbReference type="OrthoDB" id="9816564at2"/>
<evidence type="ECO:0000313" key="1">
    <source>
        <dbReference type="EMBL" id="RYU46106.1"/>
    </source>
</evidence>
<proteinExistence type="predicted"/>
<dbReference type="GeneID" id="56275498"/>
<dbReference type="SUPFAM" id="SSF53756">
    <property type="entry name" value="UDP-Glycosyltransferase/glycogen phosphorylase"/>
    <property type="match status" value="1"/>
</dbReference>
<evidence type="ECO:0008006" key="3">
    <source>
        <dbReference type="Google" id="ProtNLM"/>
    </source>
</evidence>
<dbReference type="RefSeq" id="WP_130087381.1">
    <property type="nucleotide sequence ID" value="NZ_SEZJ01000008.1"/>
</dbReference>
<evidence type="ECO:0000313" key="2">
    <source>
        <dbReference type="Proteomes" id="UP000293465"/>
    </source>
</evidence>
<dbReference type="EMBL" id="SEZJ01000008">
    <property type="protein sequence ID" value="RYU46106.1"/>
    <property type="molecule type" value="Genomic_DNA"/>
</dbReference>
<reference evidence="1 2" key="1">
    <citation type="submission" date="2019-02" db="EMBL/GenBank/DDBJ databases">
        <title>Genome sequences of Aliivibrio finisterrensis strains from farmed Atlantic salmon.</title>
        <authorList>
            <person name="Bowman J.P."/>
        </authorList>
    </citation>
    <scope>NUCLEOTIDE SEQUENCE [LARGE SCALE GENOMIC DNA]</scope>
    <source>
        <strain evidence="1 2">A32</strain>
    </source>
</reference>
<comment type="caution">
    <text evidence="1">The sequence shown here is derived from an EMBL/GenBank/DDBJ whole genome shotgun (WGS) entry which is preliminary data.</text>
</comment>
<name>A0A4Q5KL93_9GAMM</name>
<sequence length="360" mass="41530">MKIAAIVSTIEFQNRATIESISKKYGNIDVFLKVNIKDIFKKKTTSEHVRINYIYSIFPEKIRRGKVISNIENLYSKLFILPKLKKHNTVLLTNTHVAYLIPILNKKKIISLFVDPYSLMSNGITSKDEILMATKSDYLLCTSKMLASDYCRKHLGINVTGHYWPNTADLSLWNISKFKNMAIQSGEITAGYAGNMNEITINIPLVTEIVKTFPHIKFRFAGNINFKCENNKLQFMDIFSYKNAIHIGFIPYKEIQKEVSTWDLCLMLDNIFELSKYVHHNKVYQYLALGKIVLSTKTHQDYEELHECVLEAETIDDFIENMTQAISIARLSIEVDKRVSLAKENSADKRAERFMEIISN</sequence>
<gene>
    <name evidence="1" type="ORF">ERW49_10580</name>
</gene>
<protein>
    <recommendedName>
        <fullName evidence="3">Glycosyltransferase family 1 protein</fullName>
    </recommendedName>
</protein>
<accession>A0A4Q5KL93</accession>
<dbReference type="Proteomes" id="UP000293465">
    <property type="component" value="Unassembled WGS sequence"/>
</dbReference>